<comment type="similarity">
    <text evidence="7">Belongs to the CobU/CobP family.</text>
</comment>
<dbReference type="GO" id="GO:0016301">
    <property type="term" value="F:kinase activity"/>
    <property type="evidence" value="ECO:0007669"/>
    <property type="project" value="UniProtKB-KW"/>
</dbReference>
<dbReference type="GO" id="GO:0016779">
    <property type="term" value="F:nucleotidyltransferase activity"/>
    <property type="evidence" value="ECO:0007669"/>
    <property type="project" value="UniProtKB-KW"/>
</dbReference>
<evidence type="ECO:0000256" key="9">
    <source>
        <dbReference type="ARBA" id="ARBA00012523"/>
    </source>
</evidence>
<keyword evidence="14" id="KW-0067">ATP-binding</keyword>
<keyword evidence="19" id="KW-1185">Reference proteome</keyword>
<evidence type="ECO:0000256" key="14">
    <source>
        <dbReference type="ARBA" id="ARBA00022840"/>
    </source>
</evidence>
<evidence type="ECO:0000256" key="12">
    <source>
        <dbReference type="ARBA" id="ARBA00022741"/>
    </source>
</evidence>
<evidence type="ECO:0000256" key="3">
    <source>
        <dbReference type="ARBA" id="ARBA00001522"/>
    </source>
</evidence>
<evidence type="ECO:0000313" key="18">
    <source>
        <dbReference type="EMBL" id="UOQ95406.1"/>
    </source>
</evidence>
<evidence type="ECO:0000256" key="8">
    <source>
        <dbReference type="ARBA" id="ARBA00012016"/>
    </source>
</evidence>
<comment type="catalytic activity">
    <reaction evidence="3">
        <text>adenosylcob(III)inamide + GTP = adenosylcob(III)inamide phosphate + GDP + H(+)</text>
        <dbReference type="Rhea" id="RHEA:15765"/>
        <dbReference type="ChEBI" id="CHEBI:2480"/>
        <dbReference type="ChEBI" id="CHEBI:15378"/>
        <dbReference type="ChEBI" id="CHEBI:37565"/>
        <dbReference type="ChEBI" id="CHEBI:58189"/>
        <dbReference type="ChEBI" id="CHEBI:58502"/>
        <dbReference type="EC" id="2.7.1.156"/>
    </reaction>
</comment>
<evidence type="ECO:0000256" key="4">
    <source>
        <dbReference type="ARBA" id="ARBA00003889"/>
    </source>
</evidence>
<accession>A0ABY4H5C4</accession>
<keyword evidence="12" id="KW-0547">Nucleotide-binding</keyword>
<protein>
    <recommendedName>
        <fullName evidence="16">Adenosylcobinamide kinase</fullName>
        <ecNumber evidence="8">2.7.1.156</ecNumber>
        <ecNumber evidence="9">2.7.7.62</ecNumber>
    </recommendedName>
    <alternativeName>
        <fullName evidence="17">Adenosylcobinamide-phosphate guanylyltransferase</fullName>
    </alternativeName>
</protein>
<dbReference type="SUPFAM" id="SSF52540">
    <property type="entry name" value="P-loop containing nucleoside triphosphate hydrolases"/>
    <property type="match status" value="1"/>
</dbReference>
<evidence type="ECO:0000256" key="13">
    <source>
        <dbReference type="ARBA" id="ARBA00022777"/>
    </source>
</evidence>
<proteinExistence type="inferred from homology"/>
<sequence length="177" mass="20014">MMIFVCGGVRSGKTSYAESCMLQSNLPHLHYVATGVVTDSEMQDRVTRHKKDRKQSGRSWQTWEQSTAIDQLSFTAEDAILIDCLTTWVTNEMMAQEGVHPDGMVTFLMNQLARLITGAGEVYIVSNDLGRDLPSPYKMVRDYLYILNSIHRYVVGKSDKAIEVVFGWPFFHKGVEA</sequence>
<dbReference type="InterPro" id="IPR027417">
    <property type="entry name" value="P-loop_NTPase"/>
</dbReference>
<gene>
    <name evidence="18" type="ORF">MUO14_10995</name>
</gene>
<evidence type="ECO:0000256" key="10">
    <source>
        <dbReference type="ARBA" id="ARBA00022573"/>
    </source>
</evidence>
<keyword evidence="13 18" id="KW-0418">Kinase</keyword>
<dbReference type="EC" id="2.7.1.156" evidence="8"/>
<evidence type="ECO:0000256" key="6">
    <source>
        <dbReference type="ARBA" id="ARBA00005159"/>
    </source>
</evidence>
<dbReference type="EC" id="2.7.7.62" evidence="9"/>
<keyword evidence="10" id="KW-0169">Cobalamin biosynthesis</keyword>
<evidence type="ECO:0000256" key="7">
    <source>
        <dbReference type="ARBA" id="ARBA00007490"/>
    </source>
</evidence>
<dbReference type="PIRSF" id="PIRSF006135">
    <property type="entry name" value="CobU"/>
    <property type="match status" value="1"/>
</dbReference>
<comment type="catalytic activity">
    <reaction evidence="2">
        <text>adenosylcob(III)inamide phosphate + GTP + H(+) = adenosylcob(III)inamide-GDP + diphosphate</text>
        <dbReference type="Rhea" id="RHEA:22712"/>
        <dbReference type="ChEBI" id="CHEBI:15378"/>
        <dbReference type="ChEBI" id="CHEBI:33019"/>
        <dbReference type="ChEBI" id="CHEBI:37565"/>
        <dbReference type="ChEBI" id="CHEBI:58502"/>
        <dbReference type="ChEBI" id="CHEBI:60487"/>
        <dbReference type="EC" id="2.7.7.62"/>
    </reaction>
</comment>
<evidence type="ECO:0000256" key="5">
    <source>
        <dbReference type="ARBA" id="ARBA00004692"/>
    </source>
</evidence>
<evidence type="ECO:0000256" key="2">
    <source>
        <dbReference type="ARBA" id="ARBA00000711"/>
    </source>
</evidence>
<dbReference type="PANTHER" id="PTHR34848">
    <property type="match status" value="1"/>
</dbReference>
<dbReference type="PANTHER" id="PTHR34848:SF1">
    <property type="entry name" value="BIFUNCTIONAL ADENOSYLCOBALAMIN BIOSYNTHESIS PROTEIN COBU"/>
    <property type="match status" value="1"/>
</dbReference>
<evidence type="ECO:0000256" key="15">
    <source>
        <dbReference type="ARBA" id="ARBA00023134"/>
    </source>
</evidence>
<keyword evidence="18" id="KW-0548">Nucleotidyltransferase</keyword>
<evidence type="ECO:0000256" key="16">
    <source>
        <dbReference type="ARBA" id="ARBA00029570"/>
    </source>
</evidence>
<comment type="pathway">
    <text evidence="6">Cofactor biosynthesis; adenosylcobalamin biosynthesis; adenosylcobalamin from cob(II)yrinate a,c-diamide: step 5/7.</text>
</comment>
<comment type="pathway">
    <text evidence="5">Cofactor biosynthesis; adenosylcobalamin biosynthesis; adenosylcobalamin from cob(II)yrinate a,c-diamide: step 6/7.</text>
</comment>
<organism evidence="18 19">
    <name type="scientific">Halobacillus shinanisalinarum</name>
    <dbReference type="NCBI Taxonomy" id="2932258"/>
    <lineage>
        <taxon>Bacteria</taxon>
        <taxon>Bacillati</taxon>
        <taxon>Bacillota</taxon>
        <taxon>Bacilli</taxon>
        <taxon>Bacillales</taxon>
        <taxon>Bacillaceae</taxon>
        <taxon>Halobacillus</taxon>
    </lineage>
</organism>
<evidence type="ECO:0000256" key="1">
    <source>
        <dbReference type="ARBA" id="ARBA00000312"/>
    </source>
</evidence>
<name>A0ABY4H5C4_9BACI</name>
<dbReference type="Proteomes" id="UP000831880">
    <property type="component" value="Chromosome"/>
</dbReference>
<keyword evidence="15" id="KW-0342">GTP-binding</keyword>
<keyword evidence="11" id="KW-0808">Transferase</keyword>
<evidence type="ECO:0000256" key="17">
    <source>
        <dbReference type="ARBA" id="ARBA00030571"/>
    </source>
</evidence>
<dbReference type="InterPro" id="IPR003203">
    <property type="entry name" value="CobU/CobP"/>
</dbReference>
<comment type="function">
    <text evidence="4">Catalyzes ATP-dependent phosphorylation of adenosylcobinamide and addition of GMP to adenosylcobinamide phosphate.</text>
</comment>
<dbReference type="RefSeq" id="WP_244755259.1">
    <property type="nucleotide sequence ID" value="NZ_CP095074.1"/>
</dbReference>
<comment type="catalytic activity">
    <reaction evidence="1">
        <text>adenosylcob(III)inamide + ATP = adenosylcob(III)inamide phosphate + ADP + H(+)</text>
        <dbReference type="Rhea" id="RHEA:15769"/>
        <dbReference type="ChEBI" id="CHEBI:2480"/>
        <dbReference type="ChEBI" id="CHEBI:15378"/>
        <dbReference type="ChEBI" id="CHEBI:30616"/>
        <dbReference type="ChEBI" id="CHEBI:58502"/>
        <dbReference type="ChEBI" id="CHEBI:456216"/>
        <dbReference type="EC" id="2.7.1.156"/>
    </reaction>
</comment>
<dbReference type="Pfam" id="PF02283">
    <property type="entry name" value="CobU"/>
    <property type="match status" value="1"/>
</dbReference>
<evidence type="ECO:0000256" key="11">
    <source>
        <dbReference type="ARBA" id="ARBA00022679"/>
    </source>
</evidence>
<evidence type="ECO:0000313" key="19">
    <source>
        <dbReference type="Proteomes" id="UP000831880"/>
    </source>
</evidence>
<dbReference type="EMBL" id="CP095074">
    <property type="protein sequence ID" value="UOQ95406.1"/>
    <property type="molecule type" value="Genomic_DNA"/>
</dbReference>
<dbReference type="Gene3D" id="3.40.50.300">
    <property type="entry name" value="P-loop containing nucleotide triphosphate hydrolases"/>
    <property type="match status" value="1"/>
</dbReference>
<reference evidence="18 19" key="1">
    <citation type="submission" date="2022-04" db="EMBL/GenBank/DDBJ databases">
        <title>Halobacillus sp. isolated from saltern.</title>
        <authorList>
            <person name="Won M."/>
            <person name="Lee C.-M."/>
            <person name="Woen H.-Y."/>
            <person name="Kwon S.-W."/>
        </authorList>
    </citation>
    <scope>NUCLEOTIDE SEQUENCE [LARGE SCALE GENOMIC DNA]</scope>
    <source>
        <strain evidence="18 19">SSTM10-2</strain>
    </source>
</reference>